<dbReference type="EMBL" id="KQ964478">
    <property type="protein sequence ID" value="KXN71303.1"/>
    <property type="molecule type" value="Genomic_DNA"/>
</dbReference>
<evidence type="ECO:0000256" key="2">
    <source>
        <dbReference type="RuleBase" id="RU003876"/>
    </source>
</evidence>
<proteinExistence type="inferred from homology"/>
<name>A0A137P8H1_CONC2</name>
<dbReference type="PANTHER" id="PTHR11875">
    <property type="entry name" value="TESTIS-SPECIFIC Y-ENCODED PROTEIN"/>
    <property type="match status" value="1"/>
</dbReference>
<evidence type="ECO:0000256" key="4">
    <source>
        <dbReference type="SAM" id="MobiDB-lite"/>
    </source>
</evidence>
<evidence type="ECO:0000313" key="5">
    <source>
        <dbReference type="EMBL" id="KXN71303.1"/>
    </source>
</evidence>
<evidence type="ECO:0000313" key="6">
    <source>
        <dbReference type="Proteomes" id="UP000070444"/>
    </source>
</evidence>
<dbReference type="Pfam" id="PF00956">
    <property type="entry name" value="NAP"/>
    <property type="match status" value="1"/>
</dbReference>
<dbReference type="InterPro" id="IPR002164">
    <property type="entry name" value="NAP_family"/>
</dbReference>
<evidence type="ECO:0000256" key="1">
    <source>
        <dbReference type="ARBA" id="ARBA00009947"/>
    </source>
</evidence>
<gene>
    <name evidence="5" type="ORF">CONCODRAFT_78432</name>
</gene>
<dbReference type="OMA" id="EPQHEMD"/>
<organism evidence="5 6">
    <name type="scientific">Conidiobolus coronatus (strain ATCC 28846 / CBS 209.66 / NRRL 28638)</name>
    <name type="common">Delacroixia coronata</name>
    <dbReference type="NCBI Taxonomy" id="796925"/>
    <lineage>
        <taxon>Eukaryota</taxon>
        <taxon>Fungi</taxon>
        <taxon>Fungi incertae sedis</taxon>
        <taxon>Zoopagomycota</taxon>
        <taxon>Entomophthoromycotina</taxon>
        <taxon>Entomophthoromycetes</taxon>
        <taxon>Entomophthorales</taxon>
        <taxon>Ancylistaceae</taxon>
        <taxon>Conidiobolus</taxon>
    </lineage>
</organism>
<dbReference type="GO" id="GO:0005634">
    <property type="term" value="C:nucleus"/>
    <property type="evidence" value="ECO:0007669"/>
    <property type="project" value="InterPro"/>
</dbReference>
<dbReference type="STRING" id="796925.A0A137P8H1"/>
<protein>
    <recommendedName>
        <fullName evidence="7">Nucleosome assembly protein</fullName>
    </recommendedName>
</protein>
<dbReference type="OrthoDB" id="19419at2759"/>
<keyword evidence="3" id="KW-0175">Coiled coil</keyword>
<evidence type="ECO:0008006" key="7">
    <source>
        <dbReference type="Google" id="ProtNLM"/>
    </source>
</evidence>
<dbReference type="InterPro" id="IPR037231">
    <property type="entry name" value="NAP-like_sf"/>
</dbReference>
<feature type="compositionally biased region" description="Acidic residues" evidence="4">
    <location>
        <begin position="221"/>
        <end position="254"/>
    </location>
</feature>
<dbReference type="GO" id="GO:0006334">
    <property type="term" value="P:nucleosome assembly"/>
    <property type="evidence" value="ECO:0007669"/>
    <property type="project" value="InterPro"/>
</dbReference>
<feature type="coiled-coil region" evidence="3">
    <location>
        <begin position="9"/>
        <end position="36"/>
    </location>
</feature>
<comment type="similarity">
    <text evidence="1 2">Belongs to the nucleosome assembly protein (NAP) family.</text>
</comment>
<dbReference type="Proteomes" id="UP000070444">
    <property type="component" value="Unassembled WGS sequence"/>
</dbReference>
<keyword evidence="6" id="KW-1185">Reference proteome</keyword>
<evidence type="ECO:0000256" key="3">
    <source>
        <dbReference type="SAM" id="Coils"/>
    </source>
</evidence>
<dbReference type="AlphaFoldDB" id="A0A137P8H1"/>
<accession>A0A137P8H1</accession>
<feature type="region of interest" description="Disordered" evidence="4">
    <location>
        <begin position="214"/>
        <end position="262"/>
    </location>
</feature>
<sequence length="262" mass="30157">MSTIDEILSEEQLKKLDELETKIEANNTEQTKEEKTLHAKYFKLQAPLLKEVHKIFSTIPEFWIKSFKGHPALETLLDEHATKVIEALTHIEVERNPEDPAITKISFTFKDNEYFGAQTVVREQFLNEAEDELDLKKPEIKFKSDELKEKALTPAHGHDHDHDHDHEHGDECGSANFLQYLVSEHPSELDEVIADDLYPKAALYFHGISDDLAAMFGDENGHDDDDEDEDDEDFEAGEEDDEEDFDEEDEDDDEQPSKKAKN</sequence>
<dbReference type="Gene3D" id="3.30.1120.90">
    <property type="entry name" value="Nucleosome assembly protein"/>
    <property type="match status" value="1"/>
</dbReference>
<dbReference type="SUPFAM" id="SSF143113">
    <property type="entry name" value="NAP-like"/>
    <property type="match status" value="1"/>
</dbReference>
<reference evidence="5 6" key="1">
    <citation type="journal article" date="2015" name="Genome Biol. Evol.">
        <title>Phylogenomic analyses indicate that early fungi evolved digesting cell walls of algal ancestors of land plants.</title>
        <authorList>
            <person name="Chang Y."/>
            <person name="Wang S."/>
            <person name="Sekimoto S."/>
            <person name="Aerts A.L."/>
            <person name="Choi C."/>
            <person name="Clum A."/>
            <person name="LaButti K.M."/>
            <person name="Lindquist E.A."/>
            <person name="Yee Ngan C."/>
            <person name="Ohm R.A."/>
            <person name="Salamov A.A."/>
            <person name="Grigoriev I.V."/>
            <person name="Spatafora J.W."/>
            <person name="Berbee M.L."/>
        </authorList>
    </citation>
    <scope>NUCLEOTIDE SEQUENCE [LARGE SCALE GENOMIC DNA]</scope>
    <source>
        <strain evidence="5 6">NRRL 28638</strain>
    </source>
</reference>